<evidence type="ECO:0000256" key="4">
    <source>
        <dbReference type="ARBA" id="ARBA00022989"/>
    </source>
</evidence>
<evidence type="ECO:0000256" key="1">
    <source>
        <dbReference type="ARBA" id="ARBA00004141"/>
    </source>
</evidence>
<keyword evidence="6" id="KW-1003">Cell membrane</keyword>
<evidence type="ECO:0000256" key="2">
    <source>
        <dbReference type="ARBA" id="ARBA00009142"/>
    </source>
</evidence>
<gene>
    <name evidence="7" type="ORF">H9746_09485</name>
</gene>
<evidence type="ECO:0000256" key="5">
    <source>
        <dbReference type="ARBA" id="ARBA00023136"/>
    </source>
</evidence>
<feature type="transmembrane region" description="Helical" evidence="6">
    <location>
        <begin position="97"/>
        <end position="115"/>
    </location>
</feature>
<dbReference type="PANTHER" id="PTHR43701">
    <property type="entry name" value="MEMBRANE TRANSPORTER PROTEIN MJ0441-RELATED"/>
    <property type="match status" value="1"/>
</dbReference>
<organism evidence="7 8">
    <name type="scientific">Candidatus Butyricicoccus avistercoris</name>
    <dbReference type="NCBI Taxonomy" id="2838518"/>
    <lineage>
        <taxon>Bacteria</taxon>
        <taxon>Bacillati</taxon>
        <taxon>Bacillota</taxon>
        <taxon>Clostridia</taxon>
        <taxon>Eubacteriales</taxon>
        <taxon>Butyricicoccaceae</taxon>
        <taxon>Butyricicoccus</taxon>
    </lineage>
</organism>
<sequence length="117" mass="12879">MFLKFIIIGLLAGLANGLFGAGGGLFIVPLLIHWCKIEERNAFASSVAIILPISLVSAFIYFKHGYLNIFTALPYVIGGALGGFISGRFFKNINMLWLRRIFAVFILYGGFRAILGF</sequence>
<dbReference type="Proteomes" id="UP000886808">
    <property type="component" value="Unassembled WGS sequence"/>
</dbReference>
<accession>A0A9D1PJZ3</accession>
<keyword evidence="4 6" id="KW-1133">Transmembrane helix</keyword>
<evidence type="ECO:0000256" key="6">
    <source>
        <dbReference type="RuleBase" id="RU363041"/>
    </source>
</evidence>
<keyword evidence="5 6" id="KW-0472">Membrane</keyword>
<dbReference type="EMBL" id="DXIE01000057">
    <property type="protein sequence ID" value="HIV63050.1"/>
    <property type="molecule type" value="Genomic_DNA"/>
</dbReference>
<feature type="transmembrane region" description="Helical" evidence="6">
    <location>
        <begin position="67"/>
        <end position="85"/>
    </location>
</feature>
<name>A0A9D1PJZ3_9FIRM</name>
<comment type="similarity">
    <text evidence="2 6">Belongs to the 4-toluene sulfonate uptake permease (TSUP) (TC 2.A.102) family.</text>
</comment>
<comment type="subcellular location">
    <subcellularLocation>
        <location evidence="6">Cell membrane</location>
        <topology evidence="6">Multi-pass membrane protein</topology>
    </subcellularLocation>
    <subcellularLocation>
        <location evidence="1">Membrane</location>
        <topology evidence="1">Multi-pass membrane protein</topology>
    </subcellularLocation>
</comment>
<feature type="transmembrane region" description="Helical" evidence="6">
    <location>
        <begin position="6"/>
        <end position="31"/>
    </location>
</feature>
<feature type="transmembrane region" description="Helical" evidence="6">
    <location>
        <begin position="43"/>
        <end position="61"/>
    </location>
</feature>
<reference evidence="7" key="2">
    <citation type="submission" date="2021-04" db="EMBL/GenBank/DDBJ databases">
        <authorList>
            <person name="Gilroy R."/>
        </authorList>
    </citation>
    <scope>NUCLEOTIDE SEQUENCE</scope>
    <source>
        <strain evidence="7">CHK193-4272</strain>
    </source>
</reference>
<dbReference type="Pfam" id="PF01925">
    <property type="entry name" value="TauE"/>
    <property type="match status" value="1"/>
</dbReference>
<protein>
    <recommendedName>
        <fullName evidence="6">Probable membrane transporter protein</fullName>
    </recommendedName>
</protein>
<keyword evidence="3 6" id="KW-0812">Transmembrane</keyword>
<dbReference type="AlphaFoldDB" id="A0A9D1PJZ3"/>
<reference evidence="7" key="1">
    <citation type="journal article" date="2021" name="PeerJ">
        <title>Extensive microbial diversity within the chicken gut microbiome revealed by metagenomics and culture.</title>
        <authorList>
            <person name="Gilroy R."/>
            <person name="Ravi A."/>
            <person name="Getino M."/>
            <person name="Pursley I."/>
            <person name="Horton D.L."/>
            <person name="Alikhan N.F."/>
            <person name="Baker D."/>
            <person name="Gharbi K."/>
            <person name="Hall N."/>
            <person name="Watson M."/>
            <person name="Adriaenssens E.M."/>
            <person name="Foster-Nyarko E."/>
            <person name="Jarju S."/>
            <person name="Secka A."/>
            <person name="Antonio M."/>
            <person name="Oren A."/>
            <person name="Chaudhuri R.R."/>
            <person name="La Ragione R."/>
            <person name="Hildebrand F."/>
            <person name="Pallen M.J."/>
        </authorList>
    </citation>
    <scope>NUCLEOTIDE SEQUENCE</scope>
    <source>
        <strain evidence="7">CHK193-4272</strain>
    </source>
</reference>
<proteinExistence type="inferred from homology"/>
<comment type="caution">
    <text evidence="7">The sequence shown here is derived from an EMBL/GenBank/DDBJ whole genome shotgun (WGS) entry which is preliminary data.</text>
</comment>
<dbReference type="GO" id="GO:0005886">
    <property type="term" value="C:plasma membrane"/>
    <property type="evidence" value="ECO:0007669"/>
    <property type="project" value="UniProtKB-SubCell"/>
</dbReference>
<evidence type="ECO:0000256" key="3">
    <source>
        <dbReference type="ARBA" id="ARBA00022692"/>
    </source>
</evidence>
<dbReference type="InterPro" id="IPR051598">
    <property type="entry name" value="TSUP/Inactive_protease-like"/>
</dbReference>
<dbReference type="PANTHER" id="PTHR43701:SF2">
    <property type="entry name" value="MEMBRANE TRANSPORTER PROTEIN YJNA-RELATED"/>
    <property type="match status" value="1"/>
</dbReference>
<evidence type="ECO:0000313" key="7">
    <source>
        <dbReference type="EMBL" id="HIV63050.1"/>
    </source>
</evidence>
<evidence type="ECO:0000313" key="8">
    <source>
        <dbReference type="Proteomes" id="UP000886808"/>
    </source>
</evidence>
<dbReference type="InterPro" id="IPR002781">
    <property type="entry name" value="TM_pro_TauE-like"/>
</dbReference>